<name>A0A177JVB8_SPHYA</name>
<dbReference type="AlphaFoldDB" id="A0A177JVB8"/>
<accession>A0A177JVB8</accession>
<dbReference type="EMBL" id="LSTR01000028">
    <property type="protein sequence ID" value="OAH44726.1"/>
    <property type="molecule type" value="Genomic_DNA"/>
</dbReference>
<evidence type="ECO:0008006" key="7">
    <source>
        <dbReference type="Google" id="ProtNLM"/>
    </source>
</evidence>
<protein>
    <recommendedName>
        <fullName evidence="7">Enoyl-CoA hydratase</fullName>
    </recommendedName>
</protein>
<dbReference type="Pfam" id="PF00378">
    <property type="entry name" value="ECH_1"/>
    <property type="match status" value="1"/>
</dbReference>
<dbReference type="SUPFAM" id="SSF52096">
    <property type="entry name" value="ClpP/crotonase"/>
    <property type="match status" value="1"/>
</dbReference>
<evidence type="ECO:0000256" key="2">
    <source>
        <dbReference type="ARBA" id="ARBA00005254"/>
    </source>
</evidence>
<organism evidence="5 6">
    <name type="scientific">Sphingobium yanoikuyae</name>
    <name type="common">Sphingomonas yanoikuyae</name>
    <dbReference type="NCBI Taxonomy" id="13690"/>
    <lineage>
        <taxon>Bacteria</taxon>
        <taxon>Pseudomonadati</taxon>
        <taxon>Pseudomonadota</taxon>
        <taxon>Alphaproteobacteria</taxon>
        <taxon>Sphingomonadales</taxon>
        <taxon>Sphingomonadaceae</taxon>
        <taxon>Sphingobium</taxon>
    </lineage>
</organism>
<evidence type="ECO:0000313" key="5">
    <source>
        <dbReference type="EMBL" id="OAH44726.1"/>
    </source>
</evidence>
<dbReference type="CDD" id="cd06558">
    <property type="entry name" value="crotonase-like"/>
    <property type="match status" value="1"/>
</dbReference>
<evidence type="ECO:0000313" key="6">
    <source>
        <dbReference type="Proteomes" id="UP000077262"/>
    </source>
</evidence>
<reference evidence="5 6" key="1">
    <citation type="submission" date="2016-02" db="EMBL/GenBank/DDBJ databases">
        <authorList>
            <person name="Wen L."/>
            <person name="He K."/>
            <person name="Yang H."/>
        </authorList>
    </citation>
    <scope>NUCLEOTIDE SEQUENCE [LARGE SCALE GENOMIC DNA]</scope>
    <source>
        <strain evidence="5 6">CD09_2</strain>
    </source>
</reference>
<comment type="caution">
    <text evidence="5">The sequence shown here is derived from an EMBL/GenBank/DDBJ whole genome shotgun (WGS) entry which is preliminary data.</text>
</comment>
<dbReference type="Gene3D" id="1.10.12.10">
    <property type="entry name" value="Lyase 2-enoyl-coa Hydratase, Chain A, domain 2"/>
    <property type="match status" value="1"/>
</dbReference>
<keyword evidence="3" id="KW-0576">Peroxisome</keyword>
<dbReference type="Proteomes" id="UP000077262">
    <property type="component" value="Unassembled WGS sequence"/>
</dbReference>
<dbReference type="InterPro" id="IPR014748">
    <property type="entry name" value="Enoyl-CoA_hydra_C"/>
</dbReference>
<dbReference type="InterPro" id="IPR051053">
    <property type="entry name" value="ECH/Chromodomain_protein"/>
</dbReference>
<dbReference type="Gene3D" id="3.90.226.10">
    <property type="entry name" value="2-enoyl-CoA Hydratase, Chain A, domain 1"/>
    <property type="match status" value="1"/>
</dbReference>
<keyword evidence="4" id="KW-0413">Isomerase</keyword>
<evidence type="ECO:0000256" key="3">
    <source>
        <dbReference type="ARBA" id="ARBA00023140"/>
    </source>
</evidence>
<proteinExistence type="inferred from homology"/>
<dbReference type="GO" id="GO:0004165">
    <property type="term" value="F:delta(3)-delta(2)-enoyl-CoA isomerase activity"/>
    <property type="evidence" value="ECO:0007669"/>
    <property type="project" value="UniProtKB-ARBA"/>
</dbReference>
<dbReference type="PANTHER" id="PTHR43684:SF1">
    <property type="entry name" value="ENOYL-COA DELTA ISOMERASE 2"/>
    <property type="match status" value="1"/>
</dbReference>
<dbReference type="InterPro" id="IPR001753">
    <property type="entry name" value="Enoyl-CoA_hydra/iso"/>
</dbReference>
<sequence length="254" mass="26658">MVKSEVQDGVLSILLDRPDKKNALTDAMFDALTEALTVASASDAVRAVLIRSAGDFFTAGRDMADFAASNGSADTDFANSPPGRFITALIGFEKALVASVRGPGIGIGMTMLLHCDLVFIAPEARLAANFVGLALSPEAASSTLLPNRIGYQRAFAVFALGEAISAQDAVALGLAYRVTPSQSCDTEAHDAARRLAALPQASLRSTKALMRPAGVLQTILQHEADCFRQNLISADAAEAFAAFLEKRPPVFTSA</sequence>
<evidence type="ECO:0000256" key="1">
    <source>
        <dbReference type="ARBA" id="ARBA00004275"/>
    </source>
</evidence>
<dbReference type="RefSeq" id="WP_202907023.1">
    <property type="nucleotide sequence ID" value="NZ_LSTR01000028.1"/>
</dbReference>
<gene>
    <name evidence="5" type="ORF">AX777_20565</name>
</gene>
<evidence type="ECO:0000256" key="4">
    <source>
        <dbReference type="ARBA" id="ARBA00023235"/>
    </source>
</evidence>
<dbReference type="PANTHER" id="PTHR43684">
    <property type="match status" value="1"/>
</dbReference>
<dbReference type="InterPro" id="IPR029045">
    <property type="entry name" value="ClpP/crotonase-like_dom_sf"/>
</dbReference>
<comment type="subcellular location">
    <subcellularLocation>
        <location evidence="1">Peroxisome</location>
    </subcellularLocation>
</comment>
<comment type="similarity">
    <text evidence="2">Belongs to the enoyl-CoA hydratase/isomerase family.</text>
</comment>